<accession>A0A6F9DA50</accession>
<dbReference type="PROSITE" id="PS51194">
    <property type="entry name" value="HELICASE_CTER"/>
    <property type="match status" value="1"/>
</dbReference>
<dbReference type="GO" id="GO:0005524">
    <property type="term" value="F:ATP binding"/>
    <property type="evidence" value="ECO:0007669"/>
    <property type="project" value="UniProtKB-KW"/>
</dbReference>
<dbReference type="CDD" id="cd18787">
    <property type="entry name" value="SF2_C_DEAD"/>
    <property type="match status" value="1"/>
</dbReference>
<dbReference type="InterPro" id="IPR050079">
    <property type="entry name" value="DEAD_box_RNA_helicase"/>
</dbReference>
<evidence type="ECO:0000259" key="6">
    <source>
        <dbReference type="PROSITE" id="PS51194"/>
    </source>
</evidence>
<gene>
    <name evidence="7" type="primary">Ddx20</name>
</gene>
<keyword evidence="2" id="KW-0378">Hydrolase</keyword>
<evidence type="ECO:0000256" key="4">
    <source>
        <dbReference type="ARBA" id="ARBA00022840"/>
    </source>
</evidence>
<proteinExistence type="evidence at transcript level"/>
<feature type="compositionally biased region" description="Polar residues" evidence="5">
    <location>
        <begin position="382"/>
        <end position="423"/>
    </location>
</feature>
<dbReference type="InterPro" id="IPR001650">
    <property type="entry name" value="Helicase_C-like"/>
</dbReference>
<reference evidence="7" key="1">
    <citation type="submission" date="2020-04" db="EMBL/GenBank/DDBJ databases">
        <authorList>
            <person name="Neveu A P."/>
        </authorList>
    </citation>
    <scope>NUCLEOTIDE SEQUENCE</scope>
    <source>
        <tissue evidence="7">Whole embryo</tissue>
    </source>
</reference>
<keyword evidence="4" id="KW-0067">ATP-binding</keyword>
<dbReference type="PANTHER" id="PTHR47959">
    <property type="entry name" value="ATP-DEPENDENT RNA HELICASE RHLE-RELATED"/>
    <property type="match status" value="1"/>
</dbReference>
<dbReference type="EMBL" id="LR784420">
    <property type="protein sequence ID" value="CAB3236952.1"/>
    <property type="molecule type" value="mRNA"/>
</dbReference>
<keyword evidence="3 7" id="KW-0347">Helicase</keyword>
<organism evidence="7">
    <name type="scientific">Phallusia mammillata</name>
    <dbReference type="NCBI Taxonomy" id="59560"/>
    <lineage>
        <taxon>Eukaryota</taxon>
        <taxon>Metazoa</taxon>
        <taxon>Chordata</taxon>
        <taxon>Tunicata</taxon>
        <taxon>Ascidiacea</taxon>
        <taxon>Phlebobranchia</taxon>
        <taxon>Ascidiidae</taxon>
        <taxon>Phallusia</taxon>
    </lineage>
</organism>
<dbReference type="Gene3D" id="3.40.50.300">
    <property type="entry name" value="P-loop containing nucleotide triphosphate hydrolases"/>
    <property type="match status" value="1"/>
</dbReference>
<dbReference type="AlphaFoldDB" id="A0A6F9DA50"/>
<dbReference type="PANTHER" id="PTHR47959:SF1">
    <property type="entry name" value="ATP-DEPENDENT RNA HELICASE DBPA"/>
    <property type="match status" value="1"/>
</dbReference>
<dbReference type="GO" id="GO:0005829">
    <property type="term" value="C:cytosol"/>
    <property type="evidence" value="ECO:0007669"/>
    <property type="project" value="TreeGrafter"/>
</dbReference>
<feature type="region of interest" description="Disordered" evidence="5">
    <location>
        <begin position="244"/>
        <end position="273"/>
    </location>
</feature>
<evidence type="ECO:0000313" key="7">
    <source>
        <dbReference type="EMBL" id="CAB3236952.1"/>
    </source>
</evidence>
<dbReference type="GO" id="GO:0003724">
    <property type="term" value="F:RNA helicase activity"/>
    <property type="evidence" value="ECO:0007669"/>
    <property type="project" value="TreeGrafter"/>
</dbReference>
<feature type="domain" description="Helicase C-terminal" evidence="6">
    <location>
        <begin position="37"/>
        <end position="225"/>
    </location>
</feature>
<dbReference type="SMART" id="SM00490">
    <property type="entry name" value="HELICc"/>
    <property type="match status" value="1"/>
</dbReference>
<feature type="compositionally biased region" description="Basic and acidic residues" evidence="5">
    <location>
        <begin position="364"/>
        <end position="375"/>
    </location>
</feature>
<evidence type="ECO:0000256" key="3">
    <source>
        <dbReference type="ARBA" id="ARBA00022806"/>
    </source>
</evidence>
<dbReference type="InterPro" id="IPR027417">
    <property type="entry name" value="P-loop_NTPase"/>
</dbReference>
<evidence type="ECO:0000256" key="5">
    <source>
        <dbReference type="SAM" id="MobiDB-lite"/>
    </source>
</evidence>
<protein>
    <submittedName>
        <fullName evidence="7">Probable ATP-dependent RNA helicase DDX20</fullName>
    </submittedName>
</protein>
<keyword evidence="1" id="KW-0547">Nucleotide-binding</keyword>
<feature type="region of interest" description="Disordered" evidence="5">
    <location>
        <begin position="340"/>
        <end position="469"/>
    </location>
</feature>
<evidence type="ECO:0000256" key="1">
    <source>
        <dbReference type="ARBA" id="ARBA00022741"/>
    </source>
</evidence>
<dbReference type="GO" id="GO:0016787">
    <property type="term" value="F:hydrolase activity"/>
    <property type="evidence" value="ECO:0007669"/>
    <property type="project" value="UniProtKB-KW"/>
</dbReference>
<feature type="compositionally biased region" description="Basic and acidic residues" evidence="5">
    <location>
        <begin position="340"/>
        <end position="349"/>
    </location>
</feature>
<dbReference type="SUPFAM" id="SSF52540">
    <property type="entry name" value="P-loop containing nucleoside triphosphate hydrolases"/>
    <property type="match status" value="1"/>
</dbReference>
<dbReference type="Pfam" id="PF00271">
    <property type="entry name" value="Helicase_C"/>
    <property type="match status" value="1"/>
</dbReference>
<evidence type="ECO:0000256" key="2">
    <source>
        <dbReference type="ARBA" id="ARBA00022801"/>
    </source>
</evidence>
<sequence length="530" mass="59428">MLAVSATYPQALAEFLKCYMCQPQFVQLNPTDPSLLGLQQYYYVVGDQCLPHVMFEQKTQSIIELFTTSSFQQALVFSNFHSRAHSLSQALNSAGWPSTYISGNLDQPQRIVAINKLKDFKCRVLISTDLTSRGIDAYHVDLVVNMDVPLDWETYMHRIGRAGRFGSRGTAFTLIGSKREEENLLAIAAQCSAKICKLESLSFVSRKSDLSGQINNLEQQMTGLHIKTQTKSLSTEFLGYQAEPDTNGMNGHVAQQKARSHPKAKGEIQDTNVTEELALTTDESSSESDHDTPAQPLIPSLQELLQSSMHLRKNVHYRNMSHLELLADLEYFKKHGEMAPPPYREDADTRNVQAKPRSNAKAVQRTDKANGRDTSIEPVSKQLLNTSSKTTAQSSQVKAKTNGQNGSQNTGPDARRVTTNSNEKAQHARKTQERKPSPPHSRPIRRDSTCTSSTSSTEVAEGSIPYEPQVLNNPRQYQTQQAAYPVCSNYQCVSPYFVYEDDREFAAYVQRHAAWYARHYVELSYKSVLS</sequence>
<feature type="compositionally biased region" description="Basic and acidic residues" evidence="5">
    <location>
        <begin position="424"/>
        <end position="436"/>
    </location>
</feature>
<name>A0A6F9DA50_9ASCI</name>